<reference evidence="12" key="1">
    <citation type="submission" date="2016-06" db="UniProtKB">
        <authorList>
            <consortium name="WormBaseParasite"/>
        </authorList>
    </citation>
    <scope>IDENTIFICATION</scope>
</reference>
<reference evidence="10 11" key="2">
    <citation type="submission" date="2018-11" db="EMBL/GenBank/DDBJ databases">
        <authorList>
            <consortium name="Pathogen Informatics"/>
        </authorList>
    </citation>
    <scope>NUCLEOTIDE SEQUENCE [LARGE SCALE GENOMIC DNA]</scope>
</reference>
<keyword evidence="11" id="KW-1185">Reference proteome</keyword>
<dbReference type="GO" id="GO:0030322">
    <property type="term" value="P:stabilization of membrane potential"/>
    <property type="evidence" value="ECO:0007669"/>
    <property type="project" value="TreeGrafter"/>
</dbReference>
<gene>
    <name evidence="10" type="ORF">SBAD_LOCUS3296</name>
</gene>
<dbReference type="GO" id="GO:0022841">
    <property type="term" value="F:potassium ion leak channel activity"/>
    <property type="evidence" value="ECO:0007669"/>
    <property type="project" value="TreeGrafter"/>
</dbReference>
<dbReference type="AlphaFoldDB" id="A0A183II51"/>
<feature type="domain" description="Potassium channel" evidence="9">
    <location>
        <begin position="58"/>
        <end position="115"/>
    </location>
</feature>
<evidence type="ECO:0000256" key="8">
    <source>
        <dbReference type="SAM" id="Phobius"/>
    </source>
</evidence>
<keyword evidence="7" id="KW-0407">Ion channel</keyword>
<evidence type="ECO:0000256" key="7">
    <source>
        <dbReference type="ARBA" id="ARBA00023303"/>
    </source>
</evidence>
<dbReference type="PANTHER" id="PTHR11003:SF337">
    <property type="entry name" value="POTASSIUM CHANNEL DOMAIN-CONTAINING PROTEIN"/>
    <property type="match status" value="1"/>
</dbReference>
<evidence type="ECO:0000313" key="11">
    <source>
        <dbReference type="Proteomes" id="UP000270296"/>
    </source>
</evidence>
<dbReference type="Proteomes" id="UP000270296">
    <property type="component" value="Unassembled WGS sequence"/>
</dbReference>
<keyword evidence="5" id="KW-0406">Ion transport</keyword>
<dbReference type="GO" id="GO:0015271">
    <property type="term" value="F:outward rectifier potassium channel activity"/>
    <property type="evidence" value="ECO:0007669"/>
    <property type="project" value="TreeGrafter"/>
</dbReference>
<dbReference type="Pfam" id="PF07885">
    <property type="entry name" value="Ion_trans_2"/>
    <property type="match status" value="1"/>
</dbReference>
<dbReference type="PANTHER" id="PTHR11003">
    <property type="entry name" value="POTASSIUM CHANNEL, SUBFAMILY K"/>
    <property type="match status" value="1"/>
</dbReference>
<keyword evidence="6 8" id="KW-0472">Membrane</keyword>
<evidence type="ECO:0000313" key="10">
    <source>
        <dbReference type="EMBL" id="VDP00677.1"/>
    </source>
</evidence>
<evidence type="ECO:0000256" key="1">
    <source>
        <dbReference type="ARBA" id="ARBA00004141"/>
    </source>
</evidence>
<proteinExistence type="predicted"/>
<dbReference type="SUPFAM" id="SSF81324">
    <property type="entry name" value="Voltage-gated potassium channels"/>
    <property type="match status" value="1"/>
</dbReference>
<dbReference type="EMBL" id="UZAM01007670">
    <property type="protein sequence ID" value="VDP00677.1"/>
    <property type="molecule type" value="Genomic_DNA"/>
</dbReference>
<comment type="subcellular location">
    <subcellularLocation>
        <location evidence="1">Membrane</location>
        <topology evidence="1">Multi-pass membrane protein</topology>
    </subcellularLocation>
</comment>
<dbReference type="GO" id="GO:0005886">
    <property type="term" value="C:plasma membrane"/>
    <property type="evidence" value="ECO:0007669"/>
    <property type="project" value="TreeGrafter"/>
</dbReference>
<feature type="transmembrane region" description="Helical" evidence="8">
    <location>
        <begin position="91"/>
        <end position="111"/>
    </location>
</feature>
<name>A0A183II51_9BILA</name>
<protein>
    <submittedName>
        <fullName evidence="12">Ion_trans_2 domain-containing protein</fullName>
    </submittedName>
</protein>
<dbReference type="OrthoDB" id="297496at2759"/>
<keyword evidence="2" id="KW-0813">Transport</keyword>
<evidence type="ECO:0000256" key="6">
    <source>
        <dbReference type="ARBA" id="ARBA00023136"/>
    </source>
</evidence>
<keyword evidence="4 8" id="KW-1133">Transmembrane helix</keyword>
<dbReference type="WBParaSite" id="SBAD_0000345001-mRNA-1">
    <property type="protein sequence ID" value="SBAD_0000345001-mRNA-1"/>
    <property type="gene ID" value="SBAD_0000345001"/>
</dbReference>
<accession>A0A183II51</accession>
<evidence type="ECO:0000256" key="4">
    <source>
        <dbReference type="ARBA" id="ARBA00022989"/>
    </source>
</evidence>
<dbReference type="Gene3D" id="1.10.287.70">
    <property type="match status" value="1"/>
</dbReference>
<organism evidence="12">
    <name type="scientific">Soboliphyme baturini</name>
    <dbReference type="NCBI Taxonomy" id="241478"/>
    <lineage>
        <taxon>Eukaryota</taxon>
        <taxon>Metazoa</taxon>
        <taxon>Ecdysozoa</taxon>
        <taxon>Nematoda</taxon>
        <taxon>Enoplea</taxon>
        <taxon>Dorylaimia</taxon>
        <taxon>Dioctophymatida</taxon>
        <taxon>Dioctophymatoidea</taxon>
        <taxon>Soboliphymatidae</taxon>
        <taxon>Soboliphyme</taxon>
    </lineage>
</organism>
<evidence type="ECO:0000256" key="5">
    <source>
        <dbReference type="ARBA" id="ARBA00023065"/>
    </source>
</evidence>
<feature type="transmembrane region" description="Helical" evidence="8">
    <location>
        <begin position="61"/>
        <end position="79"/>
    </location>
</feature>
<sequence>MSIYIKILEELLRYTKEQSVLNPKEWMALADWLLKDYESKLVHAVNFEGYDGEDDDIKYQWTYFGALLYSVTVFTTIGYGHICPKTKLGRAVTIVYAMIGIPLMLLCLANIADSLAQLFTFLYSRVCCAYCRWQKNRKRFKRAALAYRTHAPSVRVVRRSKRQRSFFCFLLYS</sequence>
<evidence type="ECO:0000313" key="12">
    <source>
        <dbReference type="WBParaSite" id="SBAD_0000345001-mRNA-1"/>
    </source>
</evidence>
<dbReference type="InterPro" id="IPR013099">
    <property type="entry name" value="K_chnl_dom"/>
</dbReference>
<evidence type="ECO:0000256" key="2">
    <source>
        <dbReference type="ARBA" id="ARBA00022448"/>
    </source>
</evidence>
<dbReference type="InterPro" id="IPR003280">
    <property type="entry name" value="2pore_dom_K_chnl"/>
</dbReference>
<evidence type="ECO:0000259" key="9">
    <source>
        <dbReference type="Pfam" id="PF07885"/>
    </source>
</evidence>
<evidence type="ECO:0000256" key="3">
    <source>
        <dbReference type="ARBA" id="ARBA00022692"/>
    </source>
</evidence>
<keyword evidence="3 8" id="KW-0812">Transmembrane</keyword>